<feature type="region of interest" description="Disordered" evidence="8">
    <location>
        <begin position="499"/>
        <end position="520"/>
    </location>
</feature>
<dbReference type="EnsemblPlants" id="Pp3c22_17820V3.1">
    <property type="protein sequence ID" value="PAC:32903489.CDS.1"/>
    <property type="gene ID" value="Pp3c22_17820"/>
</dbReference>
<name>A0A2K1INW7_PHYPA</name>
<dbReference type="AlphaFoldDB" id="A0A2K1INW7"/>
<protein>
    <recommendedName>
        <fullName evidence="2 7">60S ribosomal export protein NMD3</fullName>
    </recommendedName>
</protein>
<dbReference type="GO" id="GO:0043023">
    <property type="term" value="F:ribosomal large subunit binding"/>
    <property type="evidence" value="ECO:0000318"/>
    <property type="project" value="GO_Central"/>
</dbReference>
<dbReference type="GeneID" id="112275264"/>
<dbReference type="KEGG" id="ppp:112275264"/>
<dbReference type="InterPro" id="IPR039768">
    <property type="entry name" value="Nmd3"/>
</dbReference>
<evidence type="ECO:0000256" key="5">
    <source>
        <dbReference type="ARBA" id="ARBA00022927"/>
    </source>
</evidence>
<feature type="domain" description="60S ribosomal export protein NMD3 OB-fold" evidence="10">
    <location>
        <begin position="317"/>
        <end position="405"/>
    </location>
</feature>
<proteinExistence type="inferred from homology"/>
<evidence type="ECO:0000256" key="6">
    <source>
        <dbReference type="ARBA" id="ARBA00023242"/>
    </source>
</evidence>
<dbReference type="STRING" id="3218.A0A2K1INW7"/>
<dbReference type="RefSeq" id="XP_024361265.1">
    <property type="nucleotide sequence ID" value="XM_024505497.2"/>
</dbReference>
<dbReference type="InterPro" id="IPR007064">
    <property type="entry name" value="Nmd3_N"/>
</dbReference>
<dbReference type="GO" id="GO:0015031">
    <property type="term" value="P:protein transport"/>
    <property type="evidence" value="ECO:0007669"/>
    <property type="project" value="UniProtKB-KW"/>
</dbReference>
<dbReference type="PaxDb" id="3218-PP1S100_108V6.1"/>
<dbReference type="GO" id="GO:0000055">
    <property type="term" value="P:ribosomal large subunit export from nucleus"/>
    <property type="evidence" value="ECO:0000318"/>
    <property type="project" value="GO_Central"/>
</dbReference>
<dbReference type="GO" id="GO:0005634">
    <property type="term" value="C:nucleus"/>
    <property type="evidence" value="ECO:0000318"/>
    <property type="project" value="GO_Central"/>
</dbReference>
<dbReference type="Proteomes" id="UP000006727">
    <property type="component" value="Chromosome 22"/>
</dbReference>
<dbReference type="InterPro" id="IPR048898">
    <property type="entry name" value="OB_NMD3"/>
</dbReference>
<evidence type="ECO:0000313" key="14">
    <source>
        <dbReference type="Proteomes" id="UP000006727"/>
    </source>
</evidence>
<evidence type="ECO:0000256" key="1">
    <source>
        <dbReference type="ARBA" id="ARBA00009794"/>
    </source>
</evidence>
<feature type="domain" description="Nmd3 N-terminal" evidence="9">
    <location>
        <begin position="17"/>
        <end position="246"/>
    </location>
</feature>
<evidence type="ECO:0000256" key="4">
    <source>
        <dbReference type="ARBA" id="ARBA00022490"/>
    </source>
</evidence>
<feature type="compositionally biased region" description="Acidic residues" evidence="8">
    <location>
        <begin position="510"/>
        <end position="520"/>
    </location>
</feature>
<dbReference type="FunCoup" id="A0A2K1INW7">
    <property type="interactions" value="4650"/>
</dbReference>
<evidence type="ECO:0000313" key="12">
    <source>
        <dbReference type="EMBL" id="PNR30972.1"/>
    </source>
</evidence>
<feature type="compositionally biased region" description="Basic and acidic residues" evidence="8">
    <location>
        <begin position="499"/>
        <end position="509"/>
    </location>
</feature>
<dbReference type="OMA" id="VILVRKH"/>
<evidence type="ECO:0000256" key="7">
    <source>
        <dbReference type="RuleBase" id="RU364108"/>
    </source>
</evidence>
<evidence type="ECO:0000259" key="11">
    <source>
        <dbReference type="Pfam" id="PF21193"/>
    </source>
</evidence>
<evidence type="ECO:0000259" key="10">
    <source>
        <dbReference type="Pfam" id="PF21192"/>
    </source>
</evidence>
<comment type="function">
    <text evidence="7">Acts as an adapter for the XPO1/CRM1-mediated export of the 60S ribosomal subunit.</text>
</comment>
<keyword evidence="14" id="KW-1185">Reference proteome</keyword>
<dbReference type="Pfam" id="PF04981">
    <property type="entry name" value="NMD3"/>
    <property type="match status" value="1"/>
</dbReference>
<comment type="similarity">
    <text evidence="1 7">Belongs to the NMD3 family.</text>
</comment>
<keyword evidence="3 7" id="KW-0813">Transport</keyword>
<accession>A0A2K1INW7</accession>
<evidence type="ECO:0000256" key="8">
    <source>
        <dbReference type="SAM" id="MobiDB-lite"/>
    </source>
</evidence>
<feature type="domain" description="60S ribosomal export protein NMD3 SH3" evidence="11">
    <location>
        <begin position="249"/>
        <end position="295"/>
    </location>
</feature>
<sequence length="520" mass="59052">MAADMFTVSHTVGRVLCCMCGVTMAPNAANMCVTCLRSQVDITEGLQKLVTVLYCPECGRYLQPPRTWVKAELESKELLTFCIKRLKNINKVRLVDAGFIWTEPHSKRLKVRLKIQKEVINGAILEQAYVVEYTVEDHMCEKCSRVAANPDQWIACVQVRQKVEHKRTFFFLEQLIIKHGAAAAAVNIKQIHDGMDFYFANKSHGLKLLDFLSNVVPVRSRHDKQLVSHDTKSNTYNYRFTMSVEICPVCKDDLICLPQKVAAGLGNIGPLVLCAQVSNSLLLLDPQTLRTAYMDANQYWRTGFTSGFRSLLNARQLVEYVVLDIETDPSASSRASKYVLADVQVARKSDFGKNDITFMARTHLGHLLNVGDFALGYDVYAANTNDPELEKYRNLSLPDVVLVKKSYEEKRAKRRGKPRPWKLKALDMEIDPSALRQDQDKAAKEYERFLEEIEEDPEMRAKIALYRDANYRPQSETASMIDGDGDEPPTVPLEELLADLRIDHERDESEAADDVEMEED</sequence>
<evidence type="ECO:0000259" key="9">
    <source>
        <dbReference type="Pfam" id="PF04981"/>
    </source>
</evidence>
<evidence type="ECO:0000256" key="3">
    <source>
        <dbReference type="ARBA" id="ARBA00022448"/>
    </source>
</evidence>
<evidence type="ECO:0000256" key="2">
    <source>
        <dbReference type="ARBA" id="ARBA00017035"/>
    </source>
</evidence>
<comment type="subcellular location">
    <subcellularLocation>
        <location evidence="7">Cytoplasm</location>
    </subcellularLocation>
    <subcellularLocation>
        <location evidence="7">Nucleus</location>
    </subcellularLocation>
</comment>
<dbReference type="PANTHER" id="PTHR12746">
    <property type="entry name" value="NONSENSE-MEDIATED MRNA DECAY PROTEIN 3"/>
    <property type="match status" value="1"/>
</dbReference>
<dbReference type="OrthoDB" id="203821at2759"/>
<keyword evidence="5 7" id="KW-0653">Protein transport</keyword>
<keyword evidence="6 7" id="KW-0539">Nucleus</keyword>
<evidence type="ECO:0000313" key="13">
    <source>
        <dbReference type="EnsemblPlants" id="PAC:32903489.CDS.1"/>
    </source>
</evidence>
<organism evidence="12">
    <name type="scientific">Physcomitrium patens</name>
    <name type="common">Spreading-leaved earth moss</name>
    <name type="synonym">Physcomitrella patens</name>
    <dbReference type="NCBI Taxonomy" id="3218"/>
    <lineage>
        <taxon>Eukaryota</taxon>
        <taxon>Viridiplantae</taxon>
        <taxon>Streptophyta</taxon>
        <taxon>Embryophyta</taxon>
        <taxon>Bryophyta</taxon>
        <taxon>Bryophytina</taxon>
        <taxon>Bryopsida</taxon>
        <taxon>Funariidae</taxon>
        <taxon>Funariales</taxon>
        <taxon>Funariaceae</taxon>
        <taxon>Physcomitrium</taxon>
    </lineage>
</organism>
<dbReference type="InterPro" id="IPR048899">
    <property type="entry name" value="NMD_SH3"/>
</dbReference>
<dbReference type="EnsemblPlants" id="Pp3c22_17820V3.2">
    <property type="protein sequence ID" value="PAC:32903490.CDS.1"/>
    <property type="gene ID" value="Pp3c22_17820"/>
</dbReference>
<dbReference type="Pfam" id="PF21192">
    <property type="entry name" value="OB_NMD3"/>
    <property type="match status" value="1"/>
</dbReference>
<reference evidence="13" key="3">
    <citation type="submission" date="2020-12" db="UniProtKB">
        <authorList>
            <consortium name="EnsemblPlants"/>
        </authorList>
    </citation>
    <scope>IDENTIFICATION</scope>
</reference>
<dbReference type="EMBL" id="ABEU02000022">
    <property type="protein sequence ID" value="PNR30972.1"/>
    <property type="molecule type" value="Genomic_DNA"/>
</dbReference>
<dbReference type="Gramene" id="Pp3c22_17820V3.1">
    <property type="protein sequence ID" value="PAC:32903489.CDS.1"/>
    <property type="gene ID" value="Pp3c22_17820"/>
</dbReference>
<keyword evidence="4 7" id="KW-0963">Cytoplasm</keyword>
<dbReference type="GO" id="GO:0005737">
    <property type="term" value="C:cytoplasm"/>
    <property type="evidence" value="ECO:0000318"/>
    <property type="project" value="GO_Central"/>
</dbReference>
<dbReference type="Gramene" id="Pp3c22_17820V3.2">
    <property type="protein sequence ID" value="PAC:32903490.CDS.1"/>
    <property type="gene ID" value="Pp3c22_17820"/>
</dbReference>
<dbReference type="PANTHER" id="PTHR12746:SF2">
    <property type="entry name" value="60S RIBOSOMAL EXPORT PROTEIN NMD3"/>
    <property type="match status" value="1"/>
</dbReference>
<reference evidence="12 14" key="1">
    <citation type="journal article" date="2008" name="Science">
        <title>The Physcomitrella genome reveals evolutionary insights into the conquest of land by plants.</title>
        <authorList>
            <person name="Rensing S."/>
            <person name="Lang D."/>
            <person name="Zimmer A."/>
            <person name="Terry A."/>
            <person name="Salamov A."/>
            <person name="Shapiro H."/>
            <person name="Nishiyama T."/>
            <person name="Perroud P.-F."/>
            <person name="Lindquist E."/>
            <person name="Kamisugi Y."/>
            <person name="Tanahashi T."/>
            <person name="Sakakibara K."/>
            <person name="Fujita T."/>
            <person name="Oishi K."/>
            <person name="Shin-I T."/>
            <person name="Kuroki Y."/>
            <person name="Toyoda A."/>
            <person name="Suzuki Y."/>
            <person name="Hashimoto A."/>
            <person name="Yamaguchi K."/>
            <person name="Sugano A."/>
            <person name="Kohara Y."/>
            <person name="Fujiyama A."/>
            <person name="Anterola A."/>
            <person name="Aoki S."/>
            <person name="Ashton N."/>
            <person name="Barbazuk W.B."/>
            <person name="Barker E."/>
            <person name="Bennetzen J."/>
            <person name="Bezanilla M."/>
            <person name="Blankenship R."/>
            <person name="Cho S.H."/>
            <person name="Dutcher S."/>
            <person name="Estelle M."/>
            <person name="Fawcett J.A."/>
            <person name="Gundlach H."/>
            <person name="Hanada K."/>
            <person name="Heyl A."/>
            <person name="Hicks K.A."/>
            <person name="Hugh J."/>
            <person name="Lohr M."/>
            <person name="Mayer K."/>
            <person name="Melkozernov A."/>
            <person name="Murata T."/>
            <person name="Nelson D."/>
            <person name="Pils B."/>
            <person name="Prigge M."/>
            <person name="Reiss B."/>
            <person name="Renner T."/>
            <person name="Rombauts S."/>
            <person name="Rushton P."/>
            <person name="Sanderfoot A."/>
            <person name="Schween G."/>
            <person name="Shiu S.-H."/>
            <person name="Stueber K."/>
            <person name="Theodoulou F.L."/>
            <person name="Tu H."/>
            <person name="Van de Peer Y."/>
            <person name="Verrier P.J."/>
            <person name="Waters E."/>
            <person name="Wood A."/>
            <person name="Yang L."/>
            <person name="Cove D."/>
            <person name="Cuming A."/>
            <person name="Hasebe M."/>
            <person name="Lucas S."/>
            <person name="Mishler D.B."/>
            <person name="Reski R."/>
            <person name="Grigoriev I."/>
            <person name="Quatrano R.S."/>
            <person name="Boore J.L."/>
        </authorList>
    </citation>
    <scope>NUCLEOTIDE SEQUENCE [LARGE SCALE GENOMIC DNA]</scope>
    <source>
        <strain evidence="13 14">cv. Gransden 2004</strain>
    </source>
</reference>
<reference evidence="12 14" key="2">
    <citation type="journal article" date="2018" name="Plant J.">
        <title>The Physcomitrella patens chromosome-scale assembly reveals moss genome structure and evolution.</title>
        <authorList>
            <person name="Lang D."/>
            <person name="Ullrich K.K."/>
            <person name="Murat F."/>
            <person name="Fuchs J."/>
            <person name="Jenkins J."/>
            <person name="Haas F.B."/>
            <person name="Piednoel M."/>
            <person name="Gundlach H."/>
            <person name="Van Bel M."/>
            <person name="Meyberg R."/>
            <person name="Vives C."/>
            <person name="Morata J."/>
            <person name="Symeonidi A."/>
            <person name="Hiss M."/>
            <person name="Muchero W."/>
            <person name="Kamisugi Y."/>
            <person name="Saleh O."/>
            <person name="Blanc G."/>
            <person name="Decker E.L."/>
            <person name="van Gessel N."/>
            <person name="Grimwood J."/>
            <person name="Hayes R.D."/>
            <person name="Graham S.W."/>
            <person name="Gunter L.E."/>
            <person name="McDaniel S.F."/>
            <person name="Hoernstein S.N.W."/>
            <person name="Larsson A."/>
            <person name="Li F.W."/>
            <person name="Perroud P.F."/>
            <person name="Phillips J."/>
            <person name="Ranjan P."/>
            <person name="Rokshar D.S."/>
            <person name="Rothfels C.J."/>
            <person name="Schneider L."/>
            <person name="Shu S."/>
            <person name="Stevenson D.W."/>
            <person name="Thummler F."/>
            <person name="Tillich M."/>
            <person name="Villarreal Aguilar J.C."/>
            <person name="Widiez T."/>
            <person name="Wong G.K."/>
            <person name="Wymore A."/>
            <person name="Zhang Y."/>
            <person name="Zimmer A.D."/>
            <person name="Quatrano R.S."/>
            <person name="Mayer K.F.X."/>
            <person name="Goodstein D."/>
            <person name="Casacuberta J.M."/>
            <person name="Vandepoele K."/>
            <person name="Reski R."/>
            <person name="Cuming A.C."/>
            <person name="Tuskan G.A."/>
            <person name="Maumus F."/>
            <person name="Salse J."/>
            <person name="Schmutz J."/>
            <person name="Rensing S.A."/>
        </authorList>
    </citation>
    <scope>NUCLEOTIDE SEQUENCE [LARGE SCALE GENOMIC DNA]</scope>
    <source>
        <strain evidence="13 14">cv. Gransden 2004</strain>
    </source>
</reference>
<gene>
    <name evidence="13" type="primary">LOC112275264</name>
    <name evidence="12" type="ORF">PHYPA_027288</name>
</gene>
<dbReference type="Pfam" id="PF21193">
    <property type="entry name" value="NMD_SH3"/>
    <property type="match status" value="1"/>
</dbReference>